<feature type="region of interest" description="Disordered" evidence="1">
    <location>
        <begin position="1508"/>
        <end position="1794"/>
    </location>
</feature>
<feature type="region of interest" description="Disordered" evidence="1">
    <location>
        <begin position="695"/>
        <end position="715"/>
    </location>
</feature>
<feature type="compositionally biased region" description="Basic and acidic residues" evidence="1">
    <location>
        <begin position="777"/>
        <end position="790"/>
    </location>
</feature>
<dbReference type="CDD" id="cd22249">
    <property type="entry name" value="UDM1_RNF168_RNF169-like"/>
    <property type="match status" value="1"/>
</dbReference>
<reference evidence="2" key="1">
    <citation type="submission" date="2022-02" db="EMBL/GenBank/DDBJ databases">
        <authorList>
            <person name="Henning P.M."/>
            <person name="McCubbin A.G."/>
            <person name="Shore J.S."/>
        </authorList>
    </citation>
    <scope>NUCLEOTIDE SEQUENCE</scope>
    <source>
        <strain evidence="2">F60SS</strain>
        <tissue evidence="2">Leaves</tissue>
    </source>
</reference>
<reference evidence="2" key="2">
    <citation type="journal article" date="2023" name="Plants (Basel)">
        <title>Annotation of the Turnera subulata (Passifloraceae) Draft Genome Reveals the S-Locus Evolved after the Divergence of Turneroideae from Passifloroideae in a Stepwise Manner.</title>
        <authorList>
            <person name="Henning P.M."/>
            <person name="Roalson E.H."/>
            <person name="Mir W."/>
            <person name="McCubbin A.G."/>
            <person name="Shore J.S."/>
        </authorList>
    </citation>
    <scope>NUCLEOTIDE SEQUENCE</scope>
    <source>
        <strain evidence="2">F60SS</strain>
    </source>
</reference>
<name>A0A9Q0J6R4_9ROSI</name>
<dbReference type="InterPro" id="IPR051195">
    <property type="entry name" value="Fungal_stress_NST1"/>
</dbReference>
<feature type="compositionally biased region" description="Gly residues" evidence="1">
    <location>
        <begin position="91"/>
        <end position="102"/>
    </location>
</feature>
<feature type="compositionally biased region" description="Basic and acidic residues" evidence="1">
    <location>
        <begin position="378"/>
        <end position="396"/>
    </location>
</feature>
<protein>
    <recommendedName>
        <fullName evidence="4">BAT2 N-terminal domain-containing protein</fullName>
    </recommendedName>
</protein>
<gene>
    <name evidence="2" type="ORF">Tsubulata_014270</name>
</gene>
<feature type="compositionally biased region" description="Basic and acidic residues" evidence="1">
    <location>
        <begin position="480"/>
        <end position="501"/>
    </location>
</feature>
<feature type="compositionally biased region" description="Basic residues" evidence="1">
    <location>
        <begin position="24"/>
        <end position="35"/>
    </location>
</feature>
<proteinExistence type="predicted"/>
<dbReference type="Proteomes" id="UP001141552">
    <property type="component" value="Unassembled WGS sequence"/>
</dbReference>
<feature type="compositionally biased region" description="Polar residues" evidence="1">
    <location>
        <begin position="2311"/>
        <end position="2377"/>
    </location>
</feature>
<feature type="compositionally biased region" description="Low complexity" evidence="1">
    <location>
        <begin position="1702"/>
        <end position="1716"/>
    </location>
</feature>
<feature type="compositionally biased region" description="Polar residues" evidence="1">
    <location>
        <begin position="953"/>
        <end position="964"/>
    </location>
</feature>
<feature type="compositionally biased region" description="Low complexity" evidence="1">
    <location>
        <begin position="1853"/>
        <end position="1862"/>
    </location>
</feature>
<feature type="compositionally biased region" description="Acidic residues" evidence="1">
    <location>
        <begin position="1085"/>
        <end position="1124"/>
    </location>
</feature>
<feature type="region of interest" description="Disordered" evidence="1">
    <location>
        <begin position="927"/>
        <end position="1124"/>
    </location>
</feature>
<dbReference type="PANTHER" id="PTHR31780">
    <property type="entry name" value="STRESS RESPONSE PROTEIN NST1-RELATED"/>
    <property type="match status" value="1"/>
</dbReference>
<feature type="compositionally biased region" description="Basic and acidic residues" evidence="1">
    <location>
        <begin position="1609"/>
        <end position="1635"/>
    </location>
</feature>
<feature type="compositionally biased region" description="Basic and acidic residues" evidence="1">
    <location>
        <begin position="1662"/>
        <end position="1684"/>
    </location>
</feature>
<feature type="compositionally biased region" description="Low complexity" evidence="1">
    <location>
        <begin position="2077"/>
        <end position="2091"/>
    </location>
</feature>
<feature type="compositionally biased region" description="Polar residues" evidence="1">
    <location>
        <begin position="1718"/>
        <end position="1730"/>
    </location>
</feature>
<evidence type="ECO:0000313" key="3">
    <source>
        <dbReference type="Proteomes" id="UP001141552"/>
    </source>
</evidence>
<feature type="compositionally biased region" description="Low complexity" evidence="1">
    <location>
        <begin position="1018"/>
        <end position="1031"/>
    </location>
</feature>
<dbReference type="PANTHER" id="PTHR31780:SF10">
    <property type="entry name" value="LD36051P"/>
    <property type="match status" value="1"/>
</dbReference>
<feature type="region of interest" description="Disordered" evidence="1">
    <location>
        <begin position="1841"/>
        <end position="1862"/>
    </location>
</feature>
<feature type="compositionally biased region" description="Basic and acidic residues" evidence="1">
    <location>
        <begin position="1537"/>
        <end position="1552"/>
    </location>
</feature>
<feature type="compositionally biased region" description="Polar residues" evidence="1">
    <location>
        <begin position="701"/>
        <end position="710"/>
    </location>
</feature>
<feature type="compositionally biased region" description="Polar residues" evidence="1">
    <location>
        <begin position="1842"/>
        <end position="1852"/>
    </location>
</feature>
<feature type="compositionally biased region" description="Polar residues" evidence="1">
    <location>
        <begin position="2427"/>
        <end position="2436"/>
    </location>
</feature>
<evidence type="ECO:0000256" key="1">
    <source>
        <dbReference type="SAM" id="MobiDB-lite"/>
    </source>
</evidence>
<feature type="region of interest" description="Disordered" evidence="1">
    <location>
        <begin position="2070"/>
        <end position="2093"/>
    </location>
</feature>
<feature type="compositionally biased region" description="Polar residues" evidence="1">
    <location>
        <begin position="1508"/>
        <end position="1518"/>
    </location>
</feature>
<feature type="compositionally biased region" description="Low complexity" evidence="1">
    <location>
        <begin position="506"/>
        <end position="519"/>
    </location>
</feature>
<feature type="compositionally biased region" description="Basic and acidic residues" evidence="1">
    <location>
        <begin position="318"/>
        <end position="331"/>
    </location>
</feature>
<feature type="region of interest" description="Disordered" evidence="1">
    <location>
        <begin position="1979"/>
        <end position="2007"/>
    </location>
</feature>
<feature type="compositionally biased region" description="Polar residues" evidence="1">
    <location>
        <begin position="1596"/>
        <end position="1606"/>
    </location>
</feature>
<feature type="compositionally biased region" description="Polar residues" evidence="1">
    <location>
        <begin position="2403"/>
        <end position="2420"/>
    </location>
</feature>
<feature type="region of interest" description="Disordered" evidence="1">
    <location>
        <begin position="750"/>
        <end position="833"/>
    </location>
</feature>
<feature type="compositionally biased region" description="Basic and acidic residues" evidence="1">
    <location>
        <begin position="993"/>
        <end position="1012"/>
    </location>
</feature>
<feature type="compositionally biased region" description="Low complexity" evidence="1">
    <location>
        <begin position="36"/>
        <end position="45"/>
    </location>
</feature>
<feature type="compositionally biased region" description="Polar residues" evidence="1">
    <location>
        <begin position="1769"/>
        <end position="1783"/>
    </location>
</feature>
<feature type="compositionally biased region" description="Polar residues" evidence="1">
    <location>
        <begin position="397"/>
        <end position="417"/>
    </location>
</feature>
<dbReference type="EMBL" id="JAKUCV010005850">
    <property type="protein sequence ID" value="KAJ4829605.1"/>
    <property type="molecule type" value="Genomic_DNA"/>
</dbReference>
<feature type="compositionally biased region" description="Basic residues" evidence="1">
    <location>
        <begin position="1685"/>
        <end position="1697"/>
    </location>
</feature>
<feature type="region of interest" description="Disordered" evidence="1">
    <location>
        <begin position="2305"/>
        <end position="2436"/>
    </location>
</feature>
<keyword evidence="3" id="KW-1185">Reference proteome</keyword>
<feature type="compositionally biased region" description="Polar residues" evidence="1">
    <location>
        <begin position="1415"/>
        <end position="1444"/>
    </location>
</feature>
<organism evidence="2 3">
    <name type="scientific">Turnera subulata</name>
    <dbReference type="NCBI Taxonomy" id="218843"/>
    <lineage>
        <taxon>Eukaryota</taxon>
        <taxon>Viridiplantae</taxon>
        <taxon>Streptophyta</taxon>
        <taxon>Embryophyta</taxon>
        <taxon>Tracheophyta</taxon>
        <taxon>Spermatophyta</taxon>
        <taxon>Magnoliopsida</taxon>
        <taxon>eudicotyledons</taxon>
        <taxon>Gunneridae</taxon>
        <taxon>Pentapetalae</taxon>
        <taxon>rosids</taxon>
        <taxon>fabids</taxon>
        <taxon>Malpighiales</taxon>
        <taxon>Passifloraceae</taxon>
        <taxon>Turnera</taxon>
    </lineage>
</organism>
<feature type="region of interest" description="Disordered" evidence="1">
    <location>
        <begin position="19"/>
        <end position="114"/>
    </location>
</feature>
<dbReference type="OrthoDB" id="1931055at2759"/>
<feature type="region of interest" description="Disordered" evidence="1">
    <location>
        <begin position="537"/>
        <end position="556"/>
    </location>
</feature>
<feature type="region of interest" description="Disordered" evidence="1">
    <location>
        <begin position="1186"/>
        <end position="1209"/>
    </location>
</feature>
<comment type="caution">
    <text evidence="2">The sequence shown here is derived from an EMBL/GenBank/DDBJ whole genome shotgun (WGS) entry which is preliminary data.</text>
</comment>
<evidence type="ECO:0000313" key="2">
    <source>
        <dbReference type="EMBL" id="KAJ4829605.1"/>
    </source>
</evidence>
<feature type="region of interest" description="Disordered" evidence="1">
    <location>
        <begin position="615"/>
        <end position="636"/>
    </location>
</feature>
<feature type="region of interest" description="Disordered" evidence="1">
    <location>
        <begin position="1415"/>
        <end position="1447"/>
    </location>
</feature>
<feature type="region of interest" description="Disordered" evidence="1">
    <location>
        <begin position="372"/>
        <end position="523"/>
    </location>
</feature>
<feature type="region of interest" description="Disordered" evidence="1">
    <location>
        <begin position="262"/>
        <end position="334"/>
    </location>
</feature>
<sequence length="2436" mass="262874">MANPGVGAKFVSVNLNKSYGQQQQHHHHHFSHHNNQHQTGSSRARAGGGGMVVLSRPRSSQKAAGPKLSVPPPLNLPSLRKEHERFDTLGSGAGHAGGGAGTGPRPSSSGVGWNKPAAITTQEKEGVAVGGGNDYNIVDGSAAGNNRVLTQGLHVAGNGVIKGDAGGVGGGSVYTPPSARASSPVISGPSGGYSAAEKATVLRGEDFPSLRAALPVNSGLEKKQRDSGNQKQKQLLTEELGNEQRKDGSQFSALVDMRPQMQSRNNVGNGLDQNGAANRGLGGSILSDKDQKQDEYFPGPLPLVRLNPRSDWADDERDTGHGLVDRGRDHGFSNTEPYWERDFDFPRPSVLPHKPAQNSYVKWGQRDNEIGKISSNEVTRRDSYGRDGRVPSREGQEGNSWRTSFPVSKTGFSSQEVVNERNGVVAKPSGLNRESTNENKYMPSPSRDIALEDPARKDLGYGQGGRQPWSNTVDSFGSRGLERNIRERHGSEQFNRYRGDTHQNNSVSKSSFSLGGKSLPVNDPILNFNREKRSFTKSEKPYLEDPFTTGFDGRDPFSGGLAGLVKKKKDVLKQTDFHDPVRESFEAELERVQKMQELERQRIIEEQERAMEQARKEEEERMRLAREQEERERRLEEEAREAAWRAEQERIEAMQRAEEQRIAREEEKRRMHMEEERRKQAAKQKLLELEERMAKRHTDTGKTAANSNASGFMDDKVSGLMTEKDISKTADVGNWEDSERMVESITMSVSSDLSEMNRQFDMGSRPHFSRDGSVSSDRGKPGSPWKRDVFDNGNSSIFPAHDQENTHRNPMRGVSTGGRAYPRKEFYGGPGLLPSRPYPKGVISDAHMDEFNQVKGHRWNVSGDGDYYGRSTETDSEFHENFADRFGDAGWGQSRSRVSPYPPYHERMYPNPDADAHYSFGRSRYSMRQPRVLPPPSITSMHRSSYRGDTDRPGSSNFSGSEVQYNRGVRNESTTQTRYDSRLQENFGLSEPIDARQEKTENVMKKLDRSTTRCDSQSSLSVSSPPDSPVHLSHDDLDESGDSPVLLVDEGKDNGLLADGNESEVLPVEPGKDNMMSRSSIVSAGEDEEWATENDDQLQEQEEYDEDEDGYEDEDEVHDGEDENINLTQEFQDIHLEEKGSSDIDNLVLGFNEGVEVGMPNDEFEKISAPISAGALQVQGAFDGMQPDGGNPVDGPAKEGIDNSSGSYQDTERGIQELVIQSTNASEPAATPELVSLVDASSSSGLSAQTLQSSLGQTAMSTVTSVAVQSEVPVKLQFGLFSGPSLIPSPVPAIQIGSIQMPLHLHPPVGSSLPHLHTSQPLFQFGQLRYPPPISQGVVPLAPQSMSFIQPNVAANFSMNKNVGSPLSLQPGQDASAHIPVETNSLSIPTDNQSSLLPDHLDSSRGLAFKVENSLTTGESTDSSARVQQSQEGGPRTGNSNPTPDSGFLAAEHAVIKNVQTTHTSELGGQHQIGVALSQSVLKEKELGLSKGQSLTSGGRGRRFVYTVKNSGPRSSIQAPEASRVDSSGFQRRPRRSRTEFRVRETAEKRQASELASSSPYGVDDKSNISSRGGARTGSRRNYVDRQAKQAFESEGASSRPASSQEMGGRARDKKGAGKESSRKGENNSHSREDVDAPLQSGVVRVYEQPGIEAPSDDDDFIEVRSKRQMLNDRREQREKEIKAKSRMSKNPRKHRSTLQQSVPSSVTSSKNSMSVGGQASNSSRSNFNATAGRGLPKGEVSAGISAPIVTQPLPPIGTPAVKSDSQADRSQTVKSHQTSSLPAASGGGKNPASGLIFETKDKVLDNVQASLGTWGNSRIGQQVISLTQTQLDEAMKPVQYDSHTSVGDPTNSVGSPSLPSSSALTKEKLLSSTASPINSLLAGEKIQFGAVTSPTVLPPSSRAVPHGIGPPGSGRSEIPISHSLSSAEKDCSLFFEKEKHTNESSAHLEDCEAEAEAAASAVAVAAISSDEIVGNGLGSGSVSTAEPKSFGDASGDQQLASQTKAEESLSVALPADLSVETPPISLWAPLQSPQNSSSQMISHVPGGPPSHFPFYEMNPMVGGPILTTFGPHDESASAQSQSQKSSVSVSGPLGAWPHHSGVDSFYGPPASFTGPFISPPASIPGVQGSHMVFYNHFAPVGQFGQLGLSFMGTYIPSAKQPDWKHNPASSAMGVAEGDMNMVSAQRNSSNMPPPVQHLAPGSPLLPLASPLAMFDVSPFQSSPDMPVQARWSHVPASTLQAVPVSMPLQQQAEGVLPSQFNHGPSVDQPLAADRFSESRMATPSDNSRTFPIATEPAVTQLPDELGLVDPSSNTAGSSTQNAVTKSASTSTITDAGKSDSVQNGSNSRNQSTTFKTQPSHQKNASAQQYGNSTGYSYQRAGAASQKNSSGSEWSHRRMGYQPRNQSSGAEKNFPSSKTKQIYVAKQPSSGTSTAS</sequence>
<evidence type="ECO:0008006" key="4">
    <source>
        <dbReference type="Google" id="ProtNLM"/>
    </source>
</evidence>
<accession>A0A9Q0J6R4</accession>
<feature type="compositionally biased region" description="Basic and acidic residues" evidence="1">
    <location>
        <begin position="449"/>
        <end position="459"/>
    </location>
</feature>
<feature type="compositionally biased region" description="Polar residues" evidence="1">
    <location>
        <begin position="262"/>
        <end position="276"/>
    </location>
</feature>